<dbReference type="GO" id="GO:0031177">
    <property type="term" value="F:phosphopantetheine binding"/>
    <property type="evidence" value="ECO:0007669"/>
    <property type="project" value="InterPro"/>
</dbReference>
<dbReference type="Gene3D" id="1.10.1200.10">
    <property type="entry name" value="ACP-like"/>
    <property type="match status" value="1"/>
</dbReference>
<gene>
    <name evidence="4" type="ORF">PsYK624_159980</name>
</gene>
<keyword evidence="5" id="KW-1185">Reference proteome</keyword>
<evidence type="ECO:0000256" key="2">
    <source>
        <dbReference type="ARBA" id="ARBA00022553"/>
    </source>
</evidence>
<evidence type="ECO:0000313" key="5">
    <source>
        <dbReference type="Proteomes" id="UP000703269"/>
    </source>
</evidence>
<sequence>MDAPVPPPLDGSLPTVPELLDFHEKHNTDKPWYLFPSKDVPGELVSVTYRDMARASHRIAHHMRPGREGADGGVVAILIHTDTVLYNALVVGIMRAGLVPYPMSPRNSPQGVCHMLETVGCTRVLAHAPTAALTRDAQQAMHAKGVTISMPALEEVFPKLSRGTKADDADVEPYPKPTEHVDVQQPTLYIHSSGSTGFPKSIHFTHRRLLQWIAHNYFGKTAGPRYGAMGLPSFHALGVMLQLIHSLATGAEVVVFTPQHPAPPVVAHPQSVYEVSQLGECAAMLALPTFIEAWAHSSEIVDYLITLTILMYGGGPLAISTGDKLVARGVRLQSEYGGTEFGSPSMAWDDVPSSSDGRPDPDWMYFRALEQAQNMRWEPQGDGTYELILYETDDYDLAVHNVPGERAYATSDLFEPHPTKPGLWRIVGRKDDVIVLGNGEKIVPVHQEGYIAASQLTTGCVMFGREREQPGILVEPSAEHAIDPRDEKALVAFRNKIWARVEEANAMAPAYAKIFKEMILVTDPDRPLPRAAKGTTIRKQALAVYKEKIEALYDTIAQSTNNQGIAAPRTWDTAGLEPWLSEQAQSLVSHEQPIATGADLFQQGFDSLSATFLRNRIIGTLRAADSLRVRHAAQRVPANIVFEHPKIAKLAAALATVVDPSAATHARNPADAVRALIAKYIKDLPVARAGKGVALSDDGERVMLLTGSTGNIGSHILAYLLAEPRIARIYTLNRRSGSLEPRAREQAAFRARGLPEHLLGDLRLVSLTGEITRDRFGLDDAQYEAVITSVTHVIHNAWTVNFNLALQSFEDQISSVRRLVDVAAAAARPVRLLVTSSVGIANRWDARKGPVPEQLLPDPEIAAGQGYAASKYVVEHILYAAREKGVHATAVRMGQACGPKTTGAWGTSEWMPILTKTSVALGCLPVLTGPVNWIPLDAVGAAYVDWMLVCDVLPFLVNVVHPRPTTWDVVLRGLRAELGPCVGGVPLQEWIVKLEERAQDPSAEDLKQVPALKIMDFFRALALAGTPGDSGSGASPEGPLGLRFTTEALLHSSPSMREIQPMTEDNARAYVCFWKVHGFITA</sequence>
<dbReference type="InterPro" id="IPR036736">
    <property type="entry name" value="ACP-like_sf"/>
</dbReference>
<organism evidence="4 5">
    <name type="scientific">Phanerochaete sordida</name>
    <dbReference type="NCBI Taxonomy" id="48140"/>
    <lineage>
        <taxon>Eukaryota</taxon>
        <taxon>Fungi</taxon>
        <taxon>Dikarya</taxon>
        <taxon>Basidiomycota</taxon>
        <taxon>Agaricomycotina</taxon>
        <taxon>Agaricomycetes</taxon>
        <taxon>Polyporales</taxon>
        <taxon>Phanerochaetaceae</taxon>
        <taxon>Phanerochaete</taxon>
    </lineage>
</organism>
<dbReference type="Gene3D" id="3.40.50.720">
    <property type="entry name" value="NAD(P)-binding Rossmann-like Domain"/>
    <property type="match status" value="1"/>
</dbReference>
<dbReference type="EMBL" id="BPQB01000118">
    <property type="protein sequence ID" value="GJE99727.1"/>
    <property type="molecule type" value="Genomic_DNA"/>
</dbReference>
<dbReference type="SUPFAM" id="SSF47336">
    <property type="entry name" value="ACP-like"/>
    <property type="match status" value="1"/>
</dbReference>
<dbReference type="InterPro" id="IPR020806">
    <property type="entry name" value="PKS_PP-bd"/>
</dbReference>
<comment type="caution">
    <text evidence="4">The sequence shown here is derived from an EMBL/GenBank/DDBJ whole genome shotgun (WGS) entry which is preliminary data.</text>
</comment>
<dbReference type="InterPro" id="IPR042099">
    <property type="entry name" value="ANL_N_sf"/>
</dbReference>
<dbReference type="Pfam" id="PF23562">
    <property type="entry name" value="AMP-binding_C_3"/>
    <property type="match status" value="1"/>
</dbReference>
<dbReference type="InterPro" id="IPR020845">
    <property type="entry name" value="AMP-binding_CS"/>
</dbReference>
<feature type="domain" description="Polyketide synthase-like phosphopantetheine-binding" evidence="3">
    <location>
        <begin position="576"/>
        <end position="658"/>
    </location>
</feature>
<name>A0A9P3GQN0_9APHY</name>
<dbReference type="SUPFAM" id="SSF51735">
    <property type="entry name" value="NAD(P)-binding Rossmann-fold domains"/>
    <property type="match status" value="1"/>
</dbReference>
<dbReference type="Gene3D" id="3.40.50.12780">
    <property type="entry name" value="N-terminal domain of ligase-like"/>
    <property type="match status" value="1"/>
</dbReference>
<keyword evidence="1" id="KW-0596">Phosphopantetheine</keyword>
<accession>A0A9P3GQN0</accession>
<dbReference type="AlphaFoldDB" id="A0A9P3GQN0"/>
<protein>
    <submittedName>
        <fullName evidence="4">Acetyl-CoA synthetase-like protein</fullName>
    </submittedName>
</protein>
<dbReference type="InterPro" id="IPR036291">
    <property type="entry name" value="NAD(P)-bd_dom_sf"/>
</dbReference>
<dbReference type="InterPro" id="IPR051414">
    <property type="entry name" value="Adenylate-forming_Reductase"/>
</dbReference>
<dbReference type="SUPFAM" id="SSF56801">
    <property type="entry name" value="Acetyl-CoA synthetase-like"/>
    <property type="match status" value="1"/>
</dbReference>
<dbReference type="InterPro" id="IPR000873">
    <property type="entry name" value="AMP-dep_synth/lig_dom"/>
</dbReference>
<proteinExistence type="predicted"/>
<evidence type="ECO:0000313" key="4">
    <source>
        <dbReference type="EMBL" id="GJE99727.1"/>
    </source>
</evidence>
<evidence type="ECO:0000259" key="3">
    <source>
        <dbReference type="SMART" id="SM00823"/>
    </source>
</evidence>
<dbReference type="SMART" id="SM00823">
    <property type="entry name" value="PKS_PP"/>
    <property type="match status" value="1"/>
</dbReference>
<evidence type="ECO:0000256" key="1">
    <source>
        <dbReference type="ARBA" id="ARBA00022450"/>
    </source>
</evidence>
<dbReference type="PANTHER" id="PTHR43439:SF2">
    <property type="entry name" value="ENZYME, PUTATIVE (JCVI)-RELATED"/>
    <property type="match status" value="1"/>
</dbReference>
<dbReference type="Proteomes" id="UP000703269">
    <property type="component" value="Unassembled WGS sequence"/>
</dbReference>
<dbReference type="PANTHER" id="PTHR43439">
    <property type="entry name" value="PHENYLACETATE-COENZYME A LIGASE"/>
    <property type="match status" value="1"/>
</dbReference>
<dbReference type="PROSITE" id="PS00455">
    <property type="entry name" value="AMP_BINDING"/>
    <property type="match status" value="1"/>
</dbReference>
<dbReference type="OrthoDB" id="429813at2759"/>
<keyword evidence="2" id="KW-0597">Phosphoprotein</keyword>
<dbReference type="InterPro" id="IPR013120">
    <property type="entry name" value="FAR_NAD-bd"/>
</dbReference>
<reference evidence="4 5" key="1">
    <citation type="submission" date="2021-08" db="EMBL/GenBank/DDBJ databases">
        <title>Draft Genome Sequence of Phanerochaete sordida strain YK-624.</title>
        <authorList>
            <person name="Mori T."/>
            <person name="Dohra H."/>
            <person name="Suzuki T."/>
            <person name="Kawagishi H."/>
            <person name="Hirai H."/>
        </authorList>
    </citation>
    <scope>NUCLEOTIDE SEQUENCE [LARGE SCALE GENOMIC DNA]</scope>
    <source>
        <strain evidence="4 5">YK-624</strain>
    </source>
</reference>
<dbReference type="Pfam" id="PF00501">
    <property type="entry name" value="AMP-binding"/>
    <property type="match status" value="1"/>
</dbReference>
<dbReference type="Pfam" id="PF07993">
    <property type="entry name" value="NAD_binding_4"/>
    <property type="match status" value="1"/>
</dbReference>